<keyword evidence="3" id="KW-1185">Reference proteome</keyword>
<dbReference type="EMBL" id="MSDU01000015">
    <property type="protein sequence ID" value="OLN22713.1"/>
    <property type="molecule type" value="Genomic_DNA"/>
</dbReference>
<feature type="region of interest" description="Disordered" evidence="1">
    <location>
        <begin position="1"/>
        <end position="66"/>
    </location>
</feature>
<accession>A0A1Q8Q5U4</accession>
<comment type="caution">
    <text evidence="2">The sequence shown here is derived from an EMBL/GenBank/DDBJ whole genome shotgun (WGS) entry which is preliminary data.</text>
</comment>
<feature type="compositionally biased region" description="Basic residues" evidence="1">
    <location>
        <begin position="1"/>
        <end position="13"/>
    </location>
</feature>
<evidence type="ECO:0000313" key="2">
    <source>
        <dbReference type="EMBL" id="OLN22713.1"/>
    </source>
</evidence>
<sequence length="79" mass="8738">MAQRTKKPCRSSKKCPISAEGRPDCEPFRPIYGFESRIPPPEGPNDKETGLKSENPAQTARNPAIEMKRAVSIHFGDSP</sequence>
<evidence type="ECO:0000313" key="3">
    <source>
        <dbReference type="Proteomes" id="UP000185568"/>
    </source>
</evidence>
<reference evidence="2 3" key="1">
    <citation type="submission" date="2016-12" db="EMBL/GenBank/DDBJ databases">
        <title>Domibacillus antri genome sequencing.</title>
        <authorList>
            <person name="Verma A."/>
            <person name="Krishnamurthi S."/>
        </authorList>
    </citation>
    <scope>NUCLEOTIDE SEQUENCE [LARGE SCALE GENOMIC DNA]</scope>
    <source>
        <strain evidence="2 3">XD80</strain>
    </source>
</reference>
<name>A0A1Q8Q5U4_9BACI</name>
<protein>
    <submittedName>
        <fullName evidence="2">Uncharacterized protein</fullName>
    </submittedName>
</protein>
<evidence type="ECO:0000256" key="1">
    <source>
        <dbReference type="SAM" id="MobiDB-lite"/>
    </source>
</evidence>
<proteinExistence type="predicted"/>
<dbReference type="AlphaFoldDB" id="A0A1Q8Q5U4"/>
<gene>
    <name evidence="2" type="ORF">BTO30_08685</name>
</gene>
<organism evidence="2 3">
    <name type="scientific">Domibacillus antri</name>
    <dbReference type="NCBI Taxonomy" id="1714264"/>
    <lineage>
        <taxon>Bacteria</taxon>
        <taxon>Bacillati</taxon>
        <taxon>Bacillota</taxon>
        <taxon>Bacilli</taxon>
        <taxon>Bacillales</taxon>
        <taxon>Bacillaceae</taxon>
        <taxon>Domibacillus</taxon>
    </lineage>
</organism>
<dbReference type="Proteomes" id="UP000185568">
    <property type="component" value="Unassembled WGS sequence"/>
</dbReference>